<dbReference type="InterPro" id="IPR001647">
    <property type="entry name" value="HTH_TetR"/>
</dbReference>
<evidence type="ECO:0000259" key="3">
    <source>
        <dbReference type="PROSITE" id="PS50977"/>
    </source>
</evidence>
<dbReference type="InterPro" id="IPR050624">
    <property type="entry name" value="HTH-type_Tx_Regulator"/>
</dbReference>
<reference evidence="4 5" key="1">
    <citation type="submission" date="2024-03" db="EMBL/GenBank/DDBJ databases">
        <title>Natural products discovery in diverse microorganisms through a two-stage MS feature dereplication strategy.</title>
        <authorList>
            <person name="Zhang R."/>
        </authorList>
    </citation>
    <scope>NUCLEOTIDE SEQUENCE [LARGE SCALE GENOMIC DNA]</scope>
    <source>
        <strain evidence="4 5">18930</strain>
    </source>
</reference>
<gene>
    <name evidence="4" type="ORF">WDS16_24940</name>
</gene>
<organism evidence="4 5">
    <name type="scientific">Rhodococcus sovatensis</name>
    <dbReference type="NCBI Taxonomy" id="1805840"/>
    <lineage>
        <taxon>Bacteria</taxon>
        <taxon>Bacillati</taxon>
        <taxon>Actinomycetota</taxon>
        <taxon>Actinomycetes</taxon>
        <taxon>Mycobacteriales</taxon>
        <taxon>Nocardiaceae</taxon>
        <taxon>Rhodococcus</taxon>
    </lineage>
</organism>
<dbReference type="SUPFAM" id="SSF46689">
    <property type="entry name" value="Homeodomain-like"/>
    <property type="match status" value="1"/>
</dbReference>
<evidence type="ECO:0000256" key="2">
    <source>
        <dbReference type="PROSITE-ProRule" id="PRU00335"/>
    </source>
</evidence>
<dbReference type="Gene3D" id="1.10.357.10">
    <property type="entry name" value="Tetracycline Repressor, domain 2"/>
    <property type="match status" value="1"/>
</dbReference>
<dbReference type="EMBL" id="CP147846">
    <property type="protein sequence ID" value="WXG68398.1"/>
    <property type="molecule type" value="Genomic_DNA"/>
</dbReference>
<accession>A0ABZ2PKJ3</accession>
<dbReference type="SUPFAM" id="SSF48498">
    <property type="entry name" value="Tetracyclin repressor-like, C-terminal domain"/>
    <property type="match status" value="1"/>
</dbReference>
<dbReference type="InterPro" id="IPR009057">
    <property type="entry name" value="Homeodomain-like_sf"/>
</dbReference>
<dbReference type="InterPro" id="IPR036271">
    <property type="entry name" value="Tet_transcr_reg_TetR-rel_C_sf"/>
</dbReference>
<feature type="domain" description="HTH tetR-type" evidence="3">
    <location>
        <begin position="53"/>
        <end position="113"/>
    </location>
</feature>
<dbReference type="Proteomes" id="UP001432000">
    <property type="component" value="Chromosome"/>
</dbReference>
<evidence type="ECO:0000256" key="1">
    <source>
        <dbReference type="ARBA" id="ARBA00023125"/>
    </source>
</evidence>
<name>A0ABZ2PKJ3_9NOCA</name>
<evidence type="ECO:0000313" key="4">
    <source>
        <dbReference type="EMBL" id="WXG68398.1"/>
    </source>
</evidence>
<dbReference type="PANTHER" id="PTHR43479">
    <property type="entry name" value="ACREF/ENVCD OPERON REPRESSOR-RELATED"/>
    <property type="match status" value="1"/>
</dbReference>
<proteinExistence type="predicted"/>
<dbReference type="PROSITE" id="PS50977">
    <property type="entry name" value="HTH_TETR_2"/>
    <property type="match status" value="1"/>
</dbReference>
<protein>
    <submittedName>
        <fullName evidence="4">TetR family transcriptional regulator</fullName>
    </submittedName>
</protein>
<dbReference type="Pfam" id="PF00440">
    <property type="entry name" value="TetR_N"/>
    <property type="match status" value="1"/>
</dbReference>
<keyword evidence="5" id="KW-1185">Reference proteome</keyword>
<dbReference type="Gene3D" id="1.10.10.60">
    <property type="entry name" value="Homeodomain-like"/>
    <property type="match status" value="1"/>
</dbReference>
<keyword evidence="1 2" id="KW-0238">DNA-binding</keyword>
<sequence>MARVSRFTLADRQEAVARAFGGSESPATVASSLGIHTTTLYRWAGSSATDEPGPAATRLIEATQELLRDADYADITIESVSLRCGLAPRTAFHHFPTKRELFQAAVDDAATVLIDRIHEKSTAATWPGTPLEQLQTFLRIAAASIYDTPRTHVLFRNLGVPKSEGSAERWHDSFVDAIAQLLRAATEAEQIDGDTDVFAAAHLLTGAMRGIHTAVFDGADANTALGLVERVHLLIPPSRPVGASHGRRPPRGQIS</sequence>
<dbReference type="PANTHER" id="PTHR43479:SF11">
    <property type="entry name" value="ACREF_ENVCD OPERON REPRESSOR-RELATED"/>
    <property type="match status" value="1"/>
</dbReference>
<evidence type="ECO:0000313" key="5">
    <source>
        <dbReference type="Proteomes" id="UP001432000"/>
    </source>
</evidence>
<feature type="DNA-binding region" description="H-T-H motif" evidence="2">
    <location>
        <begin position="76"/>
        <end position="95"/>
    </location>
</feature>
<dbReference type="RefSeq" id="WP_338888583.1">
    <property type="nucleotide sequence ID" value="NZ_CP147846.1"/>
</dbReference>